<reference evidence="1 2" key="1">
    <citation type="submission" date="2021-01" db="EMBL/GenBank/DDBJ databases">
        <title>Whole genome shotgun sequence of Catellatospora chokoriensis NBRC 107358.</title>
        <authorList>
            <person name="Komaki H."/>
            <person name="Tamura T."/>
        </authorList>
    </citation>
    <scope>NUCLEOTIDE SEQUENCE [LARGE SCALE GENOMIC DNA]</scope>
    <source>
        <strain evidence="1 2">NBRC 107358</strain>
    </source>
</reference>
<accession>A0A8J3NUR2</accession>
<sequence>MRTTGVDLSAGPENTALAILEWTATGARVHALLRGVDDTTLIQTISNSDKAGIDCPLGWPEKFRSFVNAHQAGELVLPGQYVSKEWRDGLAFRHTDVFVREKIGRGVLSVSSDRIGRTAMQCAALQAMLASAGRPVDRTGAGPVVEVYPAASLHRWGLRPDGYKTSRNVAVLGELVESLRNAAPWLDLAGYESACRTSDHAFDAVIAALTARAAALGLTEDFDPSRSDLVAVEGWIALPTYSLDALKQ</sequence>
<dbReference type="RefSeq" id="WP_191841826.1">
    <property type="nucleotide sequence ID" value="NZ_BAAALB010000016.1"/>
</dbReference>
<dbReference type="Pfam" id="PF04250">
    <property type="entry name" value="DUF429"/>
    <property type="match status" value="1"/>
</dbReference>
<gene>
    <name evidence="1" type="ORF">Cch02nite_49490</name>
</gene>
<proteinExistence type="predicted"/>
<dbReference type="AlphaFoldDB" id="A0A8J3NUR2"/>
<dbReference type="EMBL" id="BONG01000033">
    <property type="protein sequence ID" value="GIF91505.1"/>
    <property type="molecule type" value="Genomic_DNA"/>
</dbReference>
<dbReference type="Proteomes" id="UP000619293">
    <property type="component" value="Unassembled WGS sequence"/>
</dbReference>
<protein>
    <recommendedName>
        <fullName evidence="3">DUF429 domain-containing protein</fullName>
    </recommendedName>
</protein>
<name>A0A8J3NUR2_9ACTN</name>
<evidence type="ECO:0000313" key="1">
    <source>
        <dbReference type="EMBL" id="GIF91505.1"/>
    </source>
</evidence>
<comment type="caution">
    <text evidence="1">The sequence shown here is derived from an EMBL/GenBank/DDBJ whole genome shotgun (WGS) entry which is preliminary data.</text>
</comment>
<organism evidence="1 2">
    <name type="scientific">Catellatospora chokoriensis</name>
    <dbReference type="NCBI Taxonomy" id="310353"/>
    <lineage>
        <taxon>Bacteria</taxon>
        <taxon>Bacillati</taxon>
        <taxon>Actinomycetota</taxon>
        <taxon>Actinomycetes</taxon>
        <taxon>Micromonosporales</taxon>
        <taxon>Micromonosporaceae</taxon>
        <taxon>Catellatospora</taxon>
    </lineage>
</organism>
<keyword evidence="2" id="KW-1185">Reference proteome</keyword>
<dbReference type="InterPro" id="IPR007362">
    <property type="entry name" value="DUF429"/>
</dbReference>
<evidence type="ECO:0000313" key="2">
    <source>
        <dbReference type="Proteomes" id="UP000619293"/>
    </source>
</evidence>
<evidence type="ECO:0008006" key="3">
    <source>
        <dbReference type="Google" id="ProtNLM"/>
    </source>
</evidence>